<dbReference type="AlphaFoldDB" id="A0A5C4J2I3"/>
<accession>A0A5C4J2I3</accession>
<comment type="similarity">
    <text evidence="1">Belongs to the thioesterase family.</text>
</comment>
<organism evidence="3 4">
    <name type="scientific">Actinomadura soli</name>
    <dbReference type="NCBI Taxonomy" id="2508997"/>
    <lineage>
        <taxon>Bacteria</taxon>
        <taxon>Bacillati</taxon>
        <taxon>Actinomycetota</taxon>
        <taxon>Actinomycetes</taxon>
        <taxon>Streptosporangiales</taxon>
        <taxon>Thermomonosporaceae</taxon>
        <taxon>Actinomadura</taxon>
    </lineage>
</organism>
<evidence type="ECO:0000256" key="1">
    <source>
        <dbReference type="ARBA" id="ARBA00007169"/>
    </source>
</evidence>
<dbReference type="EMBL" id="VCKW01000246">
    <property type="protein sequence ID" value="TMQ90976.1"/>
    <property type="molecule type" value="Genomic_DNA"/>
</dbReference>
<sequence>MSLRLFCVPYAGGSTAVYRAWRPAVPGWMELCPVELPGRGHRIAEPPLATLDALVHEICAAVAARPGGRYALLGHSLGALLAFEAARVLQARGLPPLMLVVSGHGAPHAPRRRKPMAHLPDAAFLTELVALGGTPPGLLADEELAALVLPALRADFTVADAYRPRPGPLLTCPISVFGGADDSQVRLTDLEGWRLYTTESCVVRVLPGGHFFVHDMAEDILRPLRAREPSAR</sequence>
<dbReference type="InterPro" id="IPR029058">
    <property type="entry name" value="AB_hydrolase_fold"/>
</dbReference>
<evidence type="ECO:0000313" key="4">
    <source>
        <dbReference type="Proteomes" id="UP000309174"/>
    </source>
</evidence>
<proteinExistence type="inferred from homology"/>
<keyword evidence="4" id="KW-1185">Reference proteome</keyword>
<dbReference type="Proteomes" id="UP000309174">
    <property type="component" value="Unassembled WGS sequence"/>
</dbReference>
<feature type="domain" description="Thioesterase" evidence="2">
    <location>
        <begin position="4"/>
        <end position="224"/>
    </location>
</feature>
<name>A0A5C4J2I3_9ACTN</name>
<dbReference type="RefSeq" id="WP_138649131.1">
    <property type="nucleotide sequence ID" value="NZ_VCKW01000246.1"/>
</dbReference>
<dbReference type="PANTHER" id="PTHR11487:SF0">
    <property type="entry name" value="S-ACYL FATTY ACID SYNTHASE THIOESTERASE, MEDIUM CHAIN"/>
    <property type="match status" value="1"/>
</dbReference>
<dbReference type="Pfam" id="PF00975">
    <property type="entry name" value="Thioesterase"/>
    <property type="match status" value="1"/>
</dbReference>
<dbReference type="GO" id="GO:0008610">
    <property type="term" value="P:lipid biosynthetic process"/>
    <property type="evidence" value="ECO:0007669"/>
    <property type="project" value="TreeGrafter"/>
</dbReference>
<evidence type="ECO:0000313" key="3">
    <source>
        <dbReference type="EMBL" id="TMQ90976.1"/>
    </source>
</evidence>
<dbReference type="PANTHER" id="PTHR11487">
    <property type="entry name" value="THIOESTERASE"/>
    <property type="match status" value="1"/>
</dbReference>
<dbReference type="InterPro" id="IPR001031">
    <property type="entry name" value="Thioesterase"/>
</dbReference>
<comment type="caution">
    <text evidence="3">The sequence shown here is derived from an EMBL/GenBank/DDBJ whole genome shotgun (WGS) entry which is preliminary data.</text>
</comment>
<reference evidence="3 4" key="1">
    <citation type="submission" date="2019-05" db="EMBL/GenBank/DDBJ databases">
        <title>Draft genome sequence of Actinomadura sp. 14C53.</title>
        <authorList>
            <person name="Saricaoglu S."/>
            <person name="Isik K."/>
        </authorList>
    </citation>
    <scope>NUCLEOTIDE SEQUENCE [LARGE SCALE GENOMIC DNA]</scope>
    <source>
        <strain evidence="3 4">14C53</strain>
    </source>
</reference>
<gene>
    <name evidence="3" type="ORF">ETD83_33025</name>
</gene>
<dbReference type="OrthoDB" id="8480037at2"/>
<evidence type="ECO:0000259" key="2">
    <source>
        <dbReference type="Pfam" id="PF00975"/>
    </source>
</evidence>
<protein>
    <submittedName>
        <fullName evidence="3">Thioesterase</fullName>
    </submittedName>
</protein>
<dbReference type="SUPFAM" id="SSF53474">
    <property type="entry name" value="alpha/beta-Hydrolases"/>
    <property type="match status" value="1"/>
</dbReference>
<dbReference type="Gene3D" id="3.40.50.1820">
    <property type="entry name" value="alpha/beta hydrolase"/>
    <property type="match status" value="1"/>
</dbReference>
<dbReference type="InterPro" id="IPR012223">
    <property type="entry name" value="TEII"/>
</dbReference>